<keyword evidence="1" id="KW-0175">Coiled coil</keyword>
<feature type="transmembrane region" description="Helical" evidence="2">
    <location>
        <begin position="145"/>
        <end position="165"/>
    </location>
</feature>
<dbReference type="RefSeq" id="WP_377765497.1">
    <property type="nucleotide sequence ID" value="NZ_JBHULB010000006.1"/>
</dbReference>
<evidence type="ECO:0000313" key="4">
    <source>
        <dbReference type="Proteomes" id="UP001597526"/>
    </source>
</evidence>
<sequence length="218" mass="25525">MSFPINFLIAQSTMSGFFKAELKDKFLHYASDRDDYFEMQLLYDEFLRPNYSLEFAEKLVREIIDFNPELLDIMSGNGAKIFMLSATAITEDFVEEGGFKDIYIAEEEKWDVFLEQLSNTRKLSIAEKVDLGKTEKTSFGRERKLLFMLVGAVVISFLFTLFSIFKSVFSESEQISSNELEERLVEMQLQNYKEQEKLKQEIQFLKEKIEDKAVLNQQ</sequence>
<keyword evidence="4" id="KW-1185">Reference proteome</keyword>
<dbReference type="Proteomes" id="UP001597526">
    <property type="component" value="Unassembled WGS sequence"/>
</dbReference>
<proteinExistence type="predicted"/>
<keyword evidence="2" id="KW-0812">Transmembrane</keyword>
<gene>
    <name evidence="3" type="ORF">ACFSQJ_03245</name>
</gene>
<organism evidence="3 4">
    <name type="scientific">Croceitalea marina</name>
    <dbReference type="NCBI Taxonomy" id="1775166"/>
    <lineage>
        <taxon>Bacteria</taxon>
        <taxon>Pseudomonadati</taxon>
        <taxon>Bacteroidota</taxon>
        <taxon>Flavobacteriia</taxon>
        <taxon>Flavobacteriales</taxon>
        <taxon>Flavobacteriaceae</taxon>
        <taxon>Croceitalea</taxon>
    </lineage>
</organism>
<protein>
    <submittedName>
        <fullName evidence="3">Uncharacterized protein</fullName>
    </submittedName>
</protein>
<reference evidence="4" key="1">
    <citation type="journal article" date="2019" name="Int. J. Syst. Evol. Microbiol.">
        <title>The Global Catalogue of Microorganisms (GCM) 10K type strain sequencing project: providing services to taxonomists for standard genome sequencing and annotation.</title>
        <authorList>
            <consortium name="The Broad Institute Genomics Platform"/>
            <consortium name="The Broad Institute Genome Sequencing Center for Infectious Disease"/>
            <person name="Wu L."/>
            <person name="Ma J."/>
        </authorList>
    </citation>
    <scope>NUCLEOTIDE SEQUENCE [LARGE SCALE GENOMIC DNA]</scope>
    <source>
        <strain evidence="4">KCTC 52368</strain>
    </source>
</reference>
<evidence type="ECO:0000256" key="1">
    <source>
        <dbReference type="SAM" id="Coils"/>
    </source>
</evidence>
<evidence type="ECO:0000256" key="2">
    <source>
        <dbReference type="SAM" id="Phobius"/>
    </source>
</evidence>
<accession>A0ABW5MU71</accession>
<keyword evidence="2" id="KW-0472">Membrane</keyword>
<keyword evidence="2" id="KW-1133">Transmembrane helix</keyword>
<feature type="coiled-coil region" evidence="1">
    <location>
        <begin position="177"/>
        <end position="215"/>
    </location>
</feature>
<name>A0ABW5MU71_9FLAO</name>
<comment type="caution">
    <text evidence="3">The sequence shown here is derived from an EMBL/GenBank/DDBJ whole genome shotgun (WGS) entry which is preliminary data.</text>
</comment>
<evidence type="ECO:0000313" key="3">
    <source>
        <dbReference type="EMBL" id="MFD2585930.1"/>
    </source>
</evidence>
<dbReference type="EMBL" id="JBHULB010000006">
    <property type="protein sequence ID" value="MFD2585930.1"/>
    <property type="molecule type" value="Genomic_DNA"/>
</dbReference>